<keyword evidence="4 9" id="KW-0805">Transcription regulation</keyword>
<evidence type="ECO:0000313" key="12">
    <source>
        <dbReference type="Proteomes" id="UP000799440"/>
    </source>
</evidence>
<evidence type="ECO:0000256" key="6">
    <source>
        <dbReference type="ARBA" id="ARBA00023163"/>
    </source>
</evidence>
<dbReference type="Proteomes" id="UP000799440">
    <property type="component" value="Unassembled WGS sequence"/>
</dbReference>
<name>A0A6A6VDL7_9PLEO</name>
<dbReference type="OrthoDB" id="2160599at2759"/>
<evidence type="ECO:0000313" key="11">
    <source>
        <dbReference type="EMBL" id="KAF2747291.1"/>
    </source>
</evidence>
<comment type="similarity">
    <text evidence="2 9">Belongs to the Mediator complex subunit 19 family.</text>
</comment>
<keyword evidence="12" id="KW-1185">Reference proteome</keyword>
<feature type="compositionally biased region" description="Basic and acidic residues" evidence="10">
    <location>
        <begin position="1"/>
        <end position="11"/>
    </location>
</feature>
<proteinExistence type="inferred from homology"/>
<dbReference type="InterPro" id="IPR013942">
    <property type="entry name" value="Mediator_Med19_fun"/>
</dbReference>
<evidence type="ECO:0000256" key="4">
    <source>
        <dbReference type="ARBA" id="ARBA00023015"/>
    </source>
</evidence>
<feature type="compositionally biased region" description="Polar residues" evidence="10">
    <location>
        <begin position="12"/>
        <end position="23"/>
    </location>
</feature>
<dbReference type="GO" id="GO:0016592">
    <property type="term" value="C:mediator complex"/>
    <property type="evidence" value="ECO:0007669"/>
    <property type="project" value="InterPro"/>
</dbReference>
<dbReference type="Pfam" id="PF08633">
    <property type="entry name" value="Rox3"/>
    <property type="match status" value="1"/>
</dbReference>
<feature type="region of interest" description="Disordered" evidence="10">
    <location>
        <begin position="168"/>
        <end position="267"/>
    </location>
</feature>
<gene>
    <name evidence="9" type="primary">MED19</name>
    <name evidence="11" type="ORF">M011DRAFT_467815</name>
</gene>
<dbReference type="GO" id="GO:0006357">
    <property type="term" value="P:regulation of transcription by RNA polymerase II"/>
    <property type="evidence" value="ECO:0007669"/>
    <property type="project" value="InterPro"/>
</dbReference>
<dbReference type="GO" id="GO:0003712">
    <property type="term" value="F:transcription coregulator activity"/>
    <property type="evidence" value="ECO:0007669"/>
    <property type="project" value="InterPro"/>
</dbReference>
<evidence type="ECO:0000256" key="1">
    <source>
        <dbReference type="ARBA" id="ARBA00004123"/>
    </source>
</evidence>
<evidence type="ECO:0000256" key="8">
    <source>
        <dbReference type="ARBA" id="ARBA00032018"/>
    </source>
</evidence>
<evidence type="ECO:0000256" key="9">
    <source>
        <dbReference type="RuleBase" id="RU364151"/>
    </source>
</evidence>
<evidence type="ECO:0000256" key="3">
    <source>
        <dbReference type="ARBA" id="ARBA00019615"/>
    </source>
</evidence>
<keyword evidence="6 9" id="KW-0804">Transcription</keyword>
<feature type="compositionally biased region" description="Low complexity" evidence="10">
    <location>
        <begin position="188"/>
        <end position="202"/>
    </location>
</feature>
<comment type="subunit">
    <text evidence="9">Component of the Mediator complex.</text>
</comment>
<reference evidence="11" key="1">
    <citation type="journal article" date="2020" name="Stud. Mycol.">
        <title>101 Dothideomycetes genomes: a test case for predicting lifestyles and emergence of pathogens.</title>
        <authorList>
            <person name="Haridas S."/>
            <person name="Albert R."/>
            <person name="Binder M."/>
            <person name="Bloem J."/>
            <person name="Labutti K."/>
            <person name="Salamov A."/>
            <person name="Andreopoulos B."/>
            <person name="Baker S."/>
            <person name="Barry K."/>
            <person name="Bills G."/>
            <person name="Bluhm B."/>
            <person name="Cannon C."/>
            <person name="Castanera R."/>
            <person name="Culley D."/>
            <person name="Daum C."/>
            <person name="Ezra D."/>
            <person name="Gonzalez J."/>
            <person name="Henrissat B."/>
            <person name="Kuo A."/>
            <person name="Liang C."/>
            <person name="Lipzen A."/>
            <person name="Lutzoni F."/>
            <person name="Magnuson J."/>
            <person name="Mondo S."/>
            <person name="Nolan M."/>
            <person name="Ohm R."/>
            <person name="Pangilinan J."/>
            <person name="Park H.-J."/>
            <person name="Ramirez L."/>
            <person name="Alfaro M."/>
            <person name="Sun H."/>
            <person name="Tritt A."/>
            <person name="Yoshinaga Y."/>
            <person name="Zwiers L.-H."/>
            <person name="Turgeon B."/>
            <person name="Goodwin S."/>
            <person name="Spatafora J."/>
            <person name="Crous P."/>
            <person name="Grigoriev I."/>
        </authorList>
    </citation>
    <scope>NUCLEOTIDE SEQUENCE</scope>
    <source>
        <strain evidence="11">CBS 119925</strain>
    </source>
</reference>
<evidence type="ECO:0000256" key="2">
    <source>
        <dbReference type="ARBA" id="ARBA00009259"/>
    </source>
</evidence>
<keyword evidence="5 9" id="KW-0010">Activator</keyword>
<keyword evidence="7 9" id="KW-0539">Nucleus</keyword>
<dbReference type="AlphaFoldDB" id="A0A6A6VDL7"/>
<protein>
    <recommendedName>
        <fullName evidence="3 9">Mediator of RNA polymerase II transcription subunit 19</fullName>
    </recommendedName>
    <alternativeName>
        <fullName evidence="8 9">Mediator complex subunit 19</fullName>
    </alternativeName>
</protein>
<dbReference type="EMBL" id="MU006573">
    <property type="protein sequence ID" value="KAF2747291.1"/>
    <property type="molecule type" value="Genomic_DNA"/>
</dbReference>
<organism evidence="11 12">
    <name type="scientific">Sporormia fimetaria CBS 119925</name>
    <dbReference type="NCBI Taxonomy" id="1340428"/>
    <lineage>
        <taxon>Eukaryota</taxon>
        <taxon>Fungi</taxon>
        <taxon>Dikarya</taxon>
        <taxon>Ascomycota</taxon>
        <taxon>Pezizomycotina</taxon>
        <taxon>Dothideomycetes</taxon>
        <taxon>Pleosporomycetidae</taxon>
        <taxon>Pleosporales</taxon>
        <taxon>Sporormiaceae</taxon>
        <taxon>Sporormia</taxon>
    </lineage>
</organism>
<accession>A0A6A6VDL7</accession>
<evidence type="ECO:0000256" key="5">
    <source>
        <dbReference type="ARBA" id="ARBA00023159"/>
    </source>
</evidence>
<sequence>MPDRQTNHNRQDSSSSGAGATFGDSSGSGLFKLCQKSHPMSRPHGSQNLFDLYGLNDVAKAMARTDPVTGEKINKLRKSYEGQIKSLQIAGKPKAVKMDGVFTNLLDMPDDFYHAQHEQGKGFDTALSDVDSKTVTPNFDALLDAAFAGIGPGSFSTTDSNRFRAYLGTDDTARPKPQMDGPSARHIPSSSAPTPAASGMASRPSRPERAGAKRNYTDLSFAGYGEGFTDDGYSEAGEGDSQGLSKKRRLGFERTSHPVEVGGARGR</sequence>
<evidence type="ECO:0000256" key="10">
    <source>
        <dbReference type="SAM" id="MobiDB-lite"/>
    </source>
</evidence>
<comment type="function">
    <text evidence="9">Component of the Mediator complex, a coactivator involved in the regulated transcription of nearly all RNA polymerase II-dependent genes. Mediator functions as a bridge to convey information from gene-specific regulatory proteins to the basal RNA polymerase II transcription machinery. Mediator is recruited to promoters by direct interactions with regulatory proteins and serves as a scaffold for the assembly of a functional preinitiation complex with RNA polymerase II and the general transcription factors.</text>
</comment>
<comment type="subcellular location">
    <subcellularLocation>
        <location evidence="1 9">Nucleus</location>
    </subcellularLocation>
</comment>
<feature type="region of interest" description="Disordered" evidence="10">
    <location>
        <begin position="1"/>
        <end position="23"/>
    </location>
</feature>
<evidence type="ECO:0000256" key="7">
    <source>
        <dbReference type="ARBA" id="ARBA00023242"/>
    </source>
</evidence>